<organism evidence="1">
    <name type="scientific">Colletotrichum fructicola (strain Nara gc5)</name>
    <name type="common">Anthracnose fungus</name>
    <name type="synonym">Colletotrichum gloeosporioides (strain Nara gc5)</name>
    <dbReference type="NCBI Taxonomy" id="1213859"/>
    <lineage>
        <taxon>Eukaryota</taxon>
        <taxon>Fungi</taxon>
        <taxon>Dikarya</taxon>
        <taxon>Ascomycota</taxon>
        <taxon>Pezizomycotina</taxon>
        <taxon>Sordariomycetes</taxon>
        <taxon>Hypocreomycetidae</taxon>
        <taxon>Glomerellales</taxon>
        <taxon>Glomerellaceae</taxon>
        <taxon>Colletotrichum</taxon>
        <taxon>Colletotrichum gloeosporioides species complex</taxon>
    </lineage>
</organism>
<gene>
    <name evidence="1" type="ORF">CGGC5_12717</name>
</gene>
<dbReference type="AlphaFoldDB" id="L2FJB6"/>
<proteinExistence type="predicted"/>
<dbReference type="HOGENOM" id="CLU_2061334_0_0_1"/>
<protein>
    <submittedName>
        <fullName evidence="1">Uncharacterized protein</fullName>
    </submittedName>
</protein>
<dbReference type="EMBL" id="KB021062">
    <property type="protein sequence ID" value="ELA26270.1"/>
    <property type="molecule type" value="Genomic_DNA"/>
</dbReference>
<evidence type="ECO:0000313" key="1">
    <source>
        <dbReference type="EMBL" id="ELA26270.1"/>
    </source>
</evidence>
<reference evidence="1" key="1">
    <citation type="submission" date="2012-08" db="EMBL/GenBank/DDBJ databases">
        <title>Genome analysis of Colletotrichum orbiculare and Colletotrichum fructicola.</title>
        <authorList>
            <person name="Gan P.H.P."/>
            <person name="Ikeda K."/>
            <person name="Irieda H."/>
            <person name="Narusaka M."/>
            <person name="O'Connell R.J."/>
            <person name="Narusaka Y."/>
            <person name="Takano Y."/>
            <person name="Kubo Y."/>
            <person name="Shirasu K."/>
        </authorList>
    </citation>
    <scope>NUCLEOTIDE SEQUENCE</scope>
    <source>
        <strain evidence="1">Nara gc5</strain>
    </source>
</reference>
<name>L2FJB6_COLFN</name>
<sequence>MQHISAPFYLSATFGETFNGATTSGCSNIAPARPGLTWFRDNRLNDTKFNTTQYDAWQRFLMLKSSAKIRILIDFHLTDTPATFIRGNIEDIYENVSLAIYDFHFHPYNVMLLVEPIAE</sequence>
<accession>L2FJB6</accession>